<evidence type="ECO:0000313" key="3">
    <source>
        <dbReference type="EMBL" id="KAK7031206.1"/>
    </source>
</evidence>
<reference evidence="3 4" key="1">
    <citation type="submission" date="2024-01" db="EMBL/GenBank/DDBJ databases">
        <title>A draft genome for a cacao thread blight-causing isolate of Paramarasmius palmivorus.</title>
        <authorList>
            <person name="Baruah I.K."/>
            <person name="Bukari Y."/>
            <person name="Amoako-Attah I."/>
            <person name="Meinhardt L.W."/>
            <person name="Bailey B.A."/>
            <person name="Cohen S.P."/>
        </authorList>
    </citation>
    <scope>NUCLEOTIDE SEQUENCE [LARGE SCALE GENOMIC DNA]</scope>
    <source>
        <strain evidence="3 4">GH-12</strain>
    </source>
</reference>
<feature type="compositionally biased region" description="Acidic residues" evidence="1">
    <location>
        <begin position="233"/>
        <end position="247"/>
    </location>
</feature>
<dbReference type="Proteomes" id="UP001383192">
    <property type="component" value="Unassembled WGS sequence"/>
</dbReference>
<proteinExistence type="predicted"/>
<dbReference type="InterPro" id="IPR057678">
    <property type="entry name" value="DUF7918"/>
</dbReference>
<evidence type="ECO:0000259" key="2">
    <source>
        <dbReference type="Pfam" id="PF25534"/>
    </source>
</evidence>
<feature type="compositionally biased region" description="Basic residues" evidence="1">
    <location>
        <begin position="74"/>
        <end position="88"/>
    </location>
</feature>
<feature type="region of interest" description="Disordered" evidence="1">
    <location>
        <begin position="204"/>
        <end position="254"/>
    </location>
</feature>
<keyword evidence="4" id="KW-1185">Reference proteome</keyword>
<dbReference type="EMBL" id="JAYKXP010000070">
    <property type="protein sequence ID" value="KAK7031206.1"/>
    <property type="molecule type" value="Genomic_DNA"/>
</dbReference>
<dbReference type="PANTHER" id="PTHR36223">
    <property type="entry name" value="BETA-LACTAMASE-TYPE TRANSPEPTIDASE FOLD DOMAIN CONTAINING PROTEIN"/>
    <property type="match status" value="1"/>
</dbReference>
<gene>
    <name evidence="3" type="ORF">VNI00_013622</name>
</gene>
<protein>
    <recommendedName>
        <fullName evidence="2">DUF7918 domain-containing protein</fullName>
    </recommendedName>
</protein>
<sequence>MISLNNHTAWVTVDGVEAQEYDVQVDKEKKTVTCWIASEAGKTYEVSCKGTNIITATDISLVIDGRKCGGKYIKPKSSRSSTTRKFRGLRTSPTTIHPSRFSPVETTDDYDATSLDNPELGNISLVVRWTRLIGKTTYEASASTLPEERKYHETAKKGFNHQTSFSHSEQTKFLAEQMITQPYGEPLVTFLFKYRPLGILQANGIAPRPAPQHPSSTSPSTSQRSSSKRPAPADEEDVKPDIVEDEDDRRLQELQREMDAIRAKKQAARCLTAQEGQDGISEPIQPFNGITIDLTLDDD</sequence>
<organism evidence="3 4">
    <name type="scientific">Paramarasmius palmivorus</name>
    <dbReference type="NCBI Taxonomy" id="297713"/>
    <lineage>
        <taxon>Eukaryota</taxon>
        <taxon>Fungi</taxon>
        <taxon>Dikarya</taxon>
        <taxon>Basidiomycota</taxon>
        <taxon>Agaricomycotina</taxon>
        <taxon>Agaricomycetes</taxon>
        <taxon>Agaricomycetidae</taxon>
        <taxon>Agaricales</taxon>
        <taxon>Marasmiineae</taxon>
        <taxon>Marasmiaceae</taxon>
        <taxon>Paramarasmius</taxon>
    </lineage>
</organism>
<comment type="caution">
    <text evidence="3">The sequence shown here is derived from an EMBL/GenBank/DDBJ whole genome shotgun (WGS) entry which is preliminary data.</text>
</comment>
<dbReference type="PANTHER" id="PTHR36223:SF1">
    <property type="entry name" value="TRANSCRIPTION ELONGATION FACTOR EAF N-TERMINAL DOMAIN-CONTAINING PROTEIN"/>
    <property type="match status" value="1"/>
</dbReference>
<accession>A0AAW0BXX0</accession>
<evidence type="ECO:0000313" key="4">
    <source>
        <dbReference type="Proteomes" id="UP001383192"/>
    </source>
</evidence>
<name>A0AAW0BXX0_9AGAR</name>
<feature type="domain" description="DUF7918" evidence="2">
    <location>
        <begin position="11"/>
        <end position="208"/>
    </location>
</feature>
<feature type="compositionally biased region" description="Low complexity" evidence="1">
    <location>
        <begin position="213"/>
        <end position="230"/>
    </location>
</feature>
<feature type="region of interest" description="Disordered" evidence="1">
    <location>
        <begin position="74"/>
        <end position="103"/>
    </location>
</feature>
<dbReference type="Pfam" id="PF25534">
    <property type="entry name" value="DUF7918"/>
    <property type="match status" value="1"/>
</dbReference>
<evidence type="ECO:0000256" key="1">
    <source>
        <dbReference type="SAM" id="MobiDB-lite"/>
    </source>
</evidence>
<dbReference type="AlphaFoldDB" id="A0AAW0BXX0"/>